<evidence type="ECO:0000256" key="3">
    <source>
        <dbReference type="ARBA" id="ARBA00022737"/>
    </source>
</evidence>
<reference evidence="9" key="2">
    <citation type="submission" date="2025-09" db="UniProtKB">
        <authorList>
            <consortium name="Ensembl"/>
        </authorList>
    </citation>
    <scope>IDENTIFICATION</scope>
</reference>
<feature type="repeat" description="ANK" evidence="5">
    <location>
        <begin position="224"/>
        <end position="256"/>
    </location>
</feature>
<feature type="compositionally biased region" description="Polar residues" evidence="6">
    <location>
        <begin position="918"/>
        <end position="930"/>
    </location>
</feature>
<feature type="region of interest" description="Disordered" evidence="6">
    <location>
        <begin position="702"/>
        <end position="726"/>
    </location>
</feature>
<dbReference type="GO" id="GO:0048013">
    <property type="term" value="P:ephrin receptor signaling pathway"/>
    <property type="evidence" value="ECO:0007669"/>
    <property type="project" value="TreeGrafter"/>
</dbReference>
<feature type="region of interest" description="Disordered" evidence="6">
    <location>
        <begin position="1146"/>
        <end position="1166"/>
    </location>
</feature>
<feature type="compositionally biased region" description="Low complexity" evidence="6">
    <location>
        <begin position="648"/>
        <end position="661"/>
    </location>
</feature>
<dbReference type="CDD" id="cd09499">
    <property type="entry name" value="SAM_AIDA1AB-like_repeat1"/>
    <property type="match status" value="1"/>
</dbReference>
<evidence type="ECO:0000313" key="10">
    <source>
        <dbReference type="Proteomes" id="UP000694427"/>
    </source>
</evidence>
<feature type="compositionally biased region" description="Basic and acidic residues" evidence="6">
    <location>
        <begin position="352"/>
        <end position="363"/>
    </location>
</feature>
<evidence type="ECO:0000256" key="6">
    <source>
        <dbReference type="SAM" id="MobiDB-lite"/>
    </source>
</evidence>
<feature type="region of interest" description="Disordered" evidence="6">
    <location>
        <begin position="273"/>
        <end position="305"/>
    </location>
</feature>
<dbReference type="Pfam" id="PF12796">
    <property type="entry name" value="Ank_2"/>
    <property type="match status" value="3"/>
</dbReference>
<dbReference type="SUPFAM" id="SSF47769">
    <property type="entry name" value="SAM/Pointed domain"/>
    <property type="match status" value="2"/>
</dbReference>
<keyword evidence="2" id="KW-0963">Cytoplasm</keyword>
<dbReference type="Gene3D" id="1.10.150.50">
    <property type="entry name" value="Transcription Factor, Ets-1"/>
    <property type="match status" value="2"/>
</dbReference>
<dbReference type="SUPFAM" id="SSF50729">
    <property type="entry name" value="PH domain-like"/>
    <property type="match status" value="1"/>
</dbReference>
<dbReference type="SUPFAM" id="SSF48403">
    <property type="entry name" value="Ankyrin repeat"/>
    <property type="match status" value="1"/>
</dbReference>
<feature type="repeat" description="ANK" evidence="5">
    <location>
        <begin position="90"/>
        <end position="122"/>
    </location>
</feature>
<feature type="region of interest" description="Disordered" evidence="6">
    <location>
        <begin position="343"/>
        <end position="366"/>
    </location>
</feature>
<dbReference type="InterPro" id="IPR011993">
    <property type="entry name" value="PH-like_dom_sf"/>
</dbReference>
<feature type="repeat" description="ANK" evidence="5">
    <location>
        <begin position="192"/>
        <end position="224"/>
    </location>
</feature>
<comment type="subcellular location">
    <subcellularLocation>
        <location evidence="1">Cytoplasm</location>
    </subcellularLocation>
</comment>
<dbReference type="SMART" id="SM00454">
    <property type="entry name" value="SAM"/>
    <property type="match status" value="2"/>
</dbReference>
<dbReference type="GO" id="GO:0005829">
    <property type="term" value="C:cytosol"/>
    <property type="evidence" value="ECO:0007669"/>
    <property type="project" value="TreeGrafter"/>
</dbReference>
<feature type="compositionally biased region" description="Polar residues" evidence="6">
    <location>
        <begin position="707"/>
        <end position="720"/>
    </location>
</feature>
<dbReference type="FunFam" id="2.30.29.30:FF:000045">
    <property type="entry name" value="Ankyrin repeat and sterile alpha motif domain-containing protein 1B"/>
    <property type="match status" value="1"/>
</dbReference>
<proteinExistence type="predicted"/>
<dbReference type="Gene3D" id="1.25.40.20">
    <property type="entry name" value="Ankyrin repeat-containing domain"/>
    <property type="match status" value="2"/>
</dbReference>
<dbReference type="InterPro" id="IPR033635">
    <property type="entry name" value="ANKS1/Caskin"/>
</dbReference>
<organism evidence="9 10">
    <name type="scientific">Cyprinus carpio</name>
    <name type="common">Common carp</name>
    <dbReference type="NCBI Taxonomy" id="7962"/>
    <lineage>
        <taxon>Eukaryota</taxon>
        <taxon>Metazoa</taxon>
        <taxon>Chordata</taxon>
        <taxon>Craniata</taxon>
        <taxon>Vertebrata</taxon>
        <taxon>Euteleostomi</taxon>
        <taxon>Actinopterygii</taxon>
        <taxon>Neopterygii</taxon>
        <taxon>Teleostei</taxon>
        <taxon>Ostariophysi</taxon>
        <taxon>Cypriniformes</taxon>
        <taxon>Cyprinidae</taxon>
        <taxon>Cyprininae</taxon>
        <taxon>Cyprinus</taxon>
    </lineage>
</organism>
<dbReference type="GO" id="GO:0046875">
    <property type="term" value="F:ephrin receptor binding"/>
    <property type="evidence" value="ECO:0007669"/>
    <property type="project" value="TreeGrafter"/>
</dbReference>
<keyword evidence="4 5" id="KW-0040">ANK repeat</keyword>
<dbReference type="InterPro" id="IPR013761">
    <property type="entry name" value="SAM/pointed_sf"/>
</dbReference>
<dbReference type="Gene3D" id="2.30.29.30">
    <property type="entry name" value="Pleckstrin-homology domain (PH domain)/Phosphotyrosine-binding domain (PTB)"/>
    <property type="match status" value="1"/>
</dbReference>
<dbReference type="PROSITE" id="PS01179">
    <property type="entry name" value="PID"/>
    <property type="match status" value="1"/>
</dbReference>
<feature type="compositionally biased region" description="Polar residues" evidence="6">
    <location>
        <begin position="477"/>
        <end position="507"/>
    </location>
</feature>
<accession>A0A8C1JQ00</accession>
<feature type="domain" description="SAM" evidence="8">
    <location>
        <begin position="836"/>
        <end position="895"/>
    </location>
</feature>
<dbReference type="InterPro" id="IPR001660">
    <property type="entry name" value="SAM"/>
</dbReference>
<dbReference type="FunFam" id="1.25.40.20:FF:000099">
    <property type="entry name" value="ankyrin repeat and sterile alpha motif domain-containing protein 1B isoform X5"/>
    <property type="match status" value="1"/>
</dbReference>
<evidence type="ECO:0000256" key="4">
    <source>
        <dbReference type="ARBA" id="ARBA00023043"/>
    </source>
</evidence>
<dbReference type="InterPro" id="IPR041880">
    <property type="entry name" value="SAM_ANKS1_repeat1"/>
</dbReference>
<dbReference type="PROSITE" id="PS50297">
    <property type="entry name" value="ANK_REP_REGION"/>
    <property type="match status" value="5"/>
</dbReference>
<feature type="repeat" description="ANK" evidence="5">
    <location>
        <begin position="126"/>
        <end position="158"/>
    </location>
</feature>
<feature type="repeat" description="ANK" evidence="5">
    <location>
        <begin position="57"/>
        <end position="89"/>
    </location>
</feature>
<reference evidence="9" key="1">
    <citation type="submission" date="2025-08" db="UniProtKB">
        <authorList>
            <consortium name="Ensembl"/>
        </authorList>
    </citation>
    <scope>IDENTIFICATION</scope>
</reference>
<evidence type="ECO:0000259" key="8">
    <source>
        <dbReference type="PROSITE" id="PS50105"/>
    </source>
</evidence>
<dbReference type="PROSITE" id="PS50088">
    <property type="entry name" value="ANK_REPEAT"/>
    <property type="match status" value="5"/>
</dbReference>
<dbReference type="CDD" id="cd01274">
    <property type="entry name" value="PTB_Anks"/>
    <property type="match status" value="1"/>
</dbReference>
<protein>
    <submittedName>
        <fullName evidence="9">Ankyrin repeat and sterile alpha motif domain containing 1B</fullName>
    </submittedName>
</protein>
<feature type="region of interest" description="Disordered" evidence="6">
    <location>
        <begin position="432"/>
        <end position="526"/>
    </location>
</feature>
<evidence type="ECO:0000313" key="9">
    <source>
        <dbReference type="Ensembl" id="ENSCCRP00010034510.1"/>
    </source>
</evidence>
<dbReference type="InterPro" id="IPR036770">
    <property type="entry name" value="Ankyrin_rpt-contain_sf"/>
</dbReference>
<feature type="region of interest" description="Disordered" evidence="6">
    <location>
        <begin position="898"/>
        <end position="930"/>
    </location>
</feature>
<dbReference type="SMART" id="SM00462">
    <property type="entry name" value="PTB"/>
    <property type="match status" value="1"/>
</dbReference>
<dbReference type="FunFam" id="1.10.150.50:FF:000015">
    <property type="entry name" value="ankyrin repeat and sterile alpha motif domain-containing protein 1B"/>
    <property type="match status" value="1"/>
</dbReference>
<feature type="domain" description="SAM" evidence="8">
    <location>
        <begin position="765"/>
        <end position="828"/>
    </location>
</feature>
<dbReference type="InterPro" id="IPR041882">
    <property type="entry name" value="SAM_ANKS1_repeat2"/>
</dbReference>
<evidence type="ECO:0000256" key="5">
    <source>
        <dbReference type="PROSITE-ProRule" id="PRU00023"/>
    </source>
</evidence>
<keyword evidence="3" id="KW-0677">Repeat</keyword>
<dbReference type="Ensembl" id="ENSCCRT00010037850.1">
    <property type="protein sequence ID" value="ENSCCRP00010034510.1"/>
    <property type="gene ID" value="ENSCCRG00010014224.1"/>
</dbReference>
<dbReference type="Pfam" id="PF00640">
    <property type="entry name" value="PID"/>
    <property type="match status" value="1"/>
</dbReference>
<sequence>MGKEQELLEAARTGNVGLVEKLLSGKKGLLGSGSGSIPLPGLLSMWRGVSVNCADSSGYTPLHHASLNGHRDVVLKLLQFEASTNVADSKGCFPLHLAAWRGDVDIVQILIHHGPSHSRVNEQNHEKETALHCAAQYGHSEVVRVLLQELTDPSMRNSRGETALDLAALYGRLQVVCMLLTAHPNLMSCNTRKHTPLHLAARNGHHATVRVLLEADMDVNTQTEKGSALHEAALFGKMDVVQLLLDSGIDANIRDCQGRTALDILREHPSQKSQQIASLIQGKRPIPTPRTSIPSPVPSPSLRHKNDAVTGELSKLLNEIKICRDKDCSFEELCQTISSHSQSMESFGSGRLSDEERNEEEKSCGPSGLWEALTPCNGCRNLGFSQDKRCAEIAHSPSVDVFLPEDEDNPYESVATAVTRKPCSLDIHLHNASPRNGYDAEQGNHGDDSTGLTPDCSPPSPDTALRNIERVIRPQPKQRTSLSSSQDVQKPLQNHSGDPSEVSSSLGYASFSTSPPGSPPISPANCSIGSAEDYSVTGTTLLSLRDDRRNSHVPEQFAGLLHGSSPACESPDNPYQLYGKVRKAPEYSPPFPRTGSEASALKTQKEPKPQIVYRTIFHTRVNQGPLTLTELGDKSIGVHVRNGEVRSKSTGGSSPASSNTSYEERACTLGRMRSMPKNVLDLQLSRNFSKSDSNLVAVSPIEEEQWSSRGQNSPGKSSPNRLERTPSFTAEWEEIDKIMSSIGAGIGTELEGITEDHSGPRCPVQSVGQWLDNIGLVQYENHLLSNGFDNVQFMGSNVVEDQDLLEIGILNSAHRQRLLQAIRLLPRVRPIGYDGNNPTSVAEWLESLELGDYTKSFLINGYTSMELVKKIWEIELINVLKINLIGHRKRILASLGDRLHEDPPQKPPRAISLREPTGNHTPPQLSPSLTQAYPNAGSLDVQHLIMQADARRRRNDNYFEDVPRSKLERQMAQQGEWCEPITLRPPNEATSSTPVQYWQHHPEKLIFQSCDYEAYYLGSILVKELRGTESTHDACAKMRVRKSTEQMKKIPTIVLSVSSLGVKFIDATNKNIIAEHEIRNISCAAQDPEDLSTFAYITKDLKSSHHYCHVFTAFDVNLAYEIILTLGQAFEVAYQLALQARKSGHGSSTLPESFDSKPSKPVPKPRVNIRKSVSDFALSALTHTHKH</sequence>
<evidence type="ECO:0000256" key="2">
    <source>
        <dbReference type="ARBA" id="ARBA00022490"/>
    </source>
</evidence>
<dbReference type="InterPro" id="IPR002110">
    <property type="entry name" value="Ankyrin_rpt"/>
</dbReference>
<dbReference type="PRINTS" id="PR01415">
    <property type="entry name" value="ANKYRIN"/>
</dbReference>
<dbReference type="Pfam" id="PF00536">
    <property type="entry name" value="SAM_1"/>
    <property type="match status" value="2"/>
</dbReference>
<evidence type="ECO:0000256" key="1">
    <source>
        <dbReference type="ARBA" id="ARBA00004496"/>
    </source>
</evidence>
<feature type="domain" description="PID" evidence="7">
    <location>
        <begin position="1009"/>
        <end position="1140"/>
    </location>
</feature>
<dbReference type="CDD" id="cd09500">
    <property type="entry name" value="SAM_AIDA1AB-like_repeat2"/>
    <property type="match status" value="1"/>
</dbReference>
<dbReference type="AlphaFoldDB" id="A0A8C1JQ00"/>
<evidence type="ECO:0000259" key="7">
    <source>
        <dbReference type="PROSITE" id="PS01179"/>
    </source>
</evidence>
<keyword evidence="10" id="KW-1185">Reference proteome</keyword>
<dbReference type="Proteomes" id="UP000694427">
    <property type="component" value="Unplaced"/>
</dbReference>
<dbReference type="PROSITE" id="PS50105">
    <property type="entry name" value="SAM_DOMAIN"/>
    <property type="match status" value="2"/>
</dbReference>
<dbReference type="InterPro" id="IPR006020">
    <property type="entry name" value="PTB/PI_dom"/>
</dbReference>
<dbReference type="SMART" id="SM00248">
    <property type="entry name" value="ANK"/>
    <property type="match status" value="6"/>
</dbReference>
<name>A0A8C1JQ00_CYPCA</name>
<dbReference type="PANTHER" id="PTHR24174">
    <property type="entry name" value="ANKYRIN REPEAT AND STERILE ALPHA MOTIF DOMAIN-CONTAINING PROTEIN 1"/>
    <property type="match status" value="1"/>
</dbReference>
<feature type="region of interest" description="Disordered" evidence="6">
    <location>
        <begin position="643"/>
        <end position="663"/>
    </location>
</feature>
<dbReference type="PANTHER" id="PTHR24174:SF3">
    <property type="entry name" value="ANKYRIN REPEAT AND STERILE ALPHA MOTIF DOMAIN-CONTAINING PROTEIN 1B"/>
    <property type="match status" value="1"/>
</dbReference>